<name>A0AAD7F6Q4_9AGAR</name>
<dbReference type="Proteomes" id="UP001221142">
    <property type="component" value="Unassembled WGS sequence"/>
</dbReference>
<gene>
    <name evidence="2" type="ORF">FB45DRAFT_672653</name>
</gene>
<keyword evidence="3" id="KW-1185">Reference proteome</keyword>
<organism evidence="2 3">
    <name type="scientific">Roridomyces roridus</name>
    <dbReference type="NCBI Taxonomy" id="1738132"/>
    <lineage>
        <taxon>Eukaryota</taxon>
        <taxon>Fungi</taxon>
        <taxon>Dikarya</taxon>
        <taxon>Basidiomycota</taxon>
        <taxon>Agaricomycotina</taxon>
        <taxon>Agaricomycetes</taxon>
        <taxon>Agaricomycetidae</taxon>
        <taxon>Agaricales</taxon>
        <taxon>Marasmiineae</taxon>
        <taxon>Mycenaceae</taxon>
        <taxon>Roridomyces</taxon>
    </lineage>
</organism>
<accession>A0AAD7F6Q4</accession>
<feature type="non-terminal residue" evidence="2">
    <location>
        <position position="91"/>
    </location>
</feature>
<dbReference type="EMBL" id="JARKIF010000076">
    <property type="protein sequence ID" value="KAJ7605418.1"/>
    <property type="molecule type" value="Genomic_DNA"/>
</dbReference>
<proteinExistence type="predicted"/>
<evidence type="ECO:0000259" key="1">
    <source>
        <dbReference type="PROSITE" id="PS50181"/>
    </source>
</evidence>
<dbReference type="Gene3D" id="1.20.1280.50">
    <property type="match status" value="1"/>
</dbReference>
<sequence length="91" mass="10388">SAIETARVDLARVQDALAILTAQRTEFEDFIRKNESVVSPLRQLPNEMLSEIFVRCVDIDATFDPVHNAGWVLSRVCQRWRSVAVTTSKLW</sequence>
<evidence type="ECO:0000313" key="3">
    <source>
        <dbReference type="Proteomes" id="UP001221142"/>
    </source>
</evidence>
<dbReference type="InterPro" id="IPR001810">
    <property type="entry name" value="F-box_dom"/>
</dbReference>
<reference evidence="2" key="1">
    <citation type="submission" date="2023-03" db="EMBL/GenBank/DDBJ databases">
        <title>Massive genome expansion in bonnet fungi (Mycena s.s.) driven by repeated elements and novel gene families across ecological guilds.</title>
        <authorList>
            <consortium name="Lawrence Berkeley National Laboratory"/>
            <person name="Harder C.B."/>
            <person name="Miyauchi S."/>
            <person name="Viragh M."/>
            <person name="Kuo A."/>
            <person name="Thoen E."/>
            <person name="Andreopoulos B."/>
            <person name="Lu D."/>
            <person name="Skrede I."/>
            <person name="Drula E."/>
            <person name="Henrissat B."/>
            <person name="Morin E."/>
            <person name="Kohler A."/>
            <person name="Barry K."/>
            <person name="LaButti K."/>
            <person name="Morin E."/>
            <person name="Salamov A."/>
            <person name="Lipzen A."/>
            <person name="Mereny Z."/>
            <person name="Hegedus B."/>
            <person name="Baldrian P."/>
            <person name="Stursova M."/>
            <person name="Weitz H."/>
            <person name="Taylor A."/>
            <person name="Grigoriev I.V."/>
            <person name="Nagy L.G."/>
            <person name="Martin F."/>
            <person name="Kauserud H."/>
        </authorList>
    </citation>
    <scope>NUCLEOTIDE SEQUENCE</scope>
    <source>
        <strain evidence="2">9284</strain>
    </source>
</reference>
<protein>
    <recommendedName>
        <fullName evidence="1">F-box domain-containing protein</fullName>
    </recommendedName>
</protein>
<comment type="caution">
    <text evidence="2">The sequence shown here is derived from an EMBL/GenBank/DDBJ whole genome shotgun (WGS) entry which is preliminary data.</text>
</comment>
<feature type="domain" description="F-box" evidence="1">
    <location>
        <begin position="38"/>
        <end position="91"/>
    </location>
</feature>
<dbReference type="AlphaFoldDB" id="A0AAD7F6Q4"/>
<feature type="non-terminal residue" evidence="2">
    <location>
        <position position="1"/>
    </location>
</feature>
<evidence type="ECO:0000313" key="2">
    <source>
        <dbReference type="EMBL" id="KAJ7605418.1"/>
    </source>
</evidence>
<dbReference type="PROSITE" id="PS50181">
    <property type="entry name" value="FBOX"/>
    <property type="match status" value="1"/>
</dbReference>